<protein>
    <recommendedName>
        <fullName evidence="2">Heterokaryon incompatibility domain-containing protein</fullName>
    </recommendedName>
</protein>
<gene>
    <name evidence="3" type="ORF">VMCG_05396</name>
</gene>
<comment type="caution">
    <text evidence="3">The sequence shown here is derived from an EMBL/GenBank/DDBJ whole genome shotgun (WGS) entry which is preliminary data.</text>
</comment>
<dbReference type="PANTHER" id="PTHR24148">
    <property type="entry name" value="ANKYRIN REPEAT DOMAIN-CONTAINING PROTEIN 39 HOMOLOG-RELATED"/>
    <property type="match status" value="1"/>
</dbReference>
<dbReference type="Proteomes" id="UP000283895">
    <property type="component" value="Unassembled WGS sequence"/>
</dbReference>
<feature type="region of interest" description="Disordered" evidence="1">
    <location>
        <begin position="1"/>
        <end position="33"/>
    </location>
</feature>
<dbReference type="STRING" id="356882.A0A423WK80"/>
<evidence type="ECO:0000256" key="1">
    <source>
        <dbReference type="SAM" id="MobiDB-lite"/>
    </source>
</evidence>
<dbReference type="AlphaFoldDB" id="A0A423WK80"/>
<dbReference type="OrthoDB" id="2157530at2759"/>
<feature type="domain" description="Heterokaryon incompatibility" evidence="2">
    <location>
        <begin position="90"/>
        <end position="264"/>
    </location>
</feature>
<accession>A0A423WK80</accession>
<organism evidence="3 4">
    <name type="scientific">Cytospora schulzeri</name>
    <dbReference type="NCBI Taxonomy" id="448051"/>
    <lineage>
        <taxon>Eukaryota</taxon>
        <taxon>Fungi</taxon>
        <taxon>Dikarya</taxon>
        <taxon>Ascomycota</taxon>
        <taxon>Pezizomycotina</taxon>
        <taxon>Sordariomycetes</taxon>
        <taxon>Sordariomycetidae</taxon>
        <taxon>Diaporthales</taxon>
        <taxon>Cytosporaceae</taxon>
        <taxon>Cytospora</taxon>
    </lineage>
</organism>
<proteinExistence type="predicted"/>
<dbReference type="Pfam" id="PF06985">
    <property type="entry name" value="HET"/>
    <property type="match status" value="1"/>
</dbReference>
<dbReference type="InterPro" id="IPR010730">
    <property type="entry name" value="HET"/>
</dbReference>
<name>A0A423WK80_9PEZI</name>
<dbReference type="InterPro" id="IPR052895">
    <property type="entry name" value="HetReg/Transcr_Mod"/>
</dbReference>
<evidence type="ECO:0000313" key="3">
    <source>
        <dbReference type="EMBL" id="ROW03793.1"/>
    </source>
</evidence>
<dbReference type="PANTHER" id="PTHR24148:SF64">
    <property type="entry name" value="HETEROKARYON INCOMPATIBILITY DOMAIN-CONTAINING PROTEIN"/>
    <property type="match status" value="1"/>
</dbReference>
<reference evidence="3 4" key="1">
    <citation type="submission" date="2015-09" db="EMBL/GenBank/DDBJ databases">
        <title>Host preference determinants of Valsa canker pathogens revealed by comparative genomics.</title>
        <authorList>
            <person name="Yin Z."/>
            <person name="Huang L."/>
        </authorList>
    </citation>
    <scope>NUCLEOTIDE SEQUENCE [LARGE SCALE GENOMIC DNA]</scope>
    <source>
        <strain evidence="3 4">03-1</strain>
    </source>
</reference>
<sequence length="424" mass="48685">MAHAHHLDRRRPQLSENDESSASESFDSTSSEDYQTSAMDYSLDAHQDSDESMLGRWPRRLLHVDRERDIFTSYKWEPGNIYGGIKEPKYNVISYTWGRYKLPDGTRPDVHALNIGGVTWAIPRIDPENHFSVADFRAAIKTVCSTRELPDREDVQFVWLDVACIDQENYEVKMLEVGRQGVIFQHAESAFVWLASSHLENFQVVMGELWDAFQMAPVSDLPVDTEHVRLMEKWLQNWLEKSSRNVRYILEKEPWFTSLWTLQEAYLRPFAVMLARDGRAIPRQKKGWSPGVENLRSLAIATAGVAGACERSIALGCNGNDRARLLINRIQQTGLRDVVQGNPFLLYKAASFRQVYDELDRVYGIMQVFGFKLGASKPRGTSENPNGHRFSFHRKRLKLSDLELELSQSILKTYPVQSHLSIFT</sequence>
<feature type="compositionally biased region" description="Low complexity" evidence="1">
    <location>
        <begin position="22"/>
        <end position="33"/>
    </location>
</feature>
<keyword evidence="4" id="KW-1185">Reference proteome</keyword>
<evidence type="ECO:0000313" key="4">
    <source>
        <dbReference type="Proteomes" id="UP000283895"/>
    </source>
</evidence>
<evidence type="ECO:0000259" key="2">
    <source>
        <dbReference type="Pfam" id="PF06985"/>
    </source>
</evidence>
<dbReference type="EMBL" id="LKEA01000015">
    <property type="protein sequence ID" value="ROW03793.1"/>
    <property type="molecule type" value="Genomic_DNA"/>
</dbReference>